<evidence type="ECO:0000256" key="2">
    <source>
        <dbReference type="ARBA" id="ARBA00022723"/>
    </source>
</evidence>
<dbReference type="InterPro" id="IPR018289">
    <property type="entry name" value="MULE_transposase_dom"/>
</dbReference>
<feature type="domain" description="CCHC-type" evidence="9">
    <location>
        <begin position="666"/>
        <end position="682"/>
    </location>
</feature>
<feature type="region of interest" description="Disordered" evidence="8">
    <location>
        <begin position="641"/>
        <end position="743"/>
    </location>
</feature>
<evidence type="ECO:0000256" key="4">
    <source>
        <dbReference type="ARBA" id="ARBA00022833"/>
    </source>
</evidence>
<dbReference type="PROSITE" id="PS50966">
    <property type="entry name" value="ZF_SWIM"/>
    <property type="match status" value="1"/>
</dbReference>
<dbReference type="InterPro" id="IPR001207">
    <property type="entry name" value="Transposase_mutator"/>
</dbReference>
<evidence type="ECO:0000256" key="8">
    <source>
        <dbReference type="SAM" id="MobiDB-lite"/>
    </source>
</evidence>
<dbReference type="SMART" id="SM00575">
    <property type="entry name" value="ZnF_PMZ"/>
    <property type="match status" value="1"/>
</dbReference>
<dbReference type="PANTHER" id="PTHR31973:SF188">
    <property type="entry name" value="POLYPROTEIN, PUTATIVE-RELATED"/>
    <property type="match status" value="1"/>
</dbReference>
<dbReference type="GO" id="GO:0003677">
    <property type="term" value="F:DNA binding"/>
    <property type="evidence" value="ECO:0007669"/>
    <property type="project" value="UniProtKB-KW"/>
</dbReference>
<keyword evidence="6" id="KW-0233">DNA recombination</keyword>
<evidence type="ECO:0000256" key="3">
    <source>
        <dbReference type="ARBA" id="ARBA00022771"/>
    </source>
</evidence>
<dbReference type="RefSeq" id="XP_020108010.1">
    <property type="nucleotide sequence ID" value="XM_020252421.1"/>
</dbReference>
<feature type="domain" description="SWIM-type" evidence="10">
    <location>
        <begin position="562"/>
        <end position="594"/>
    </location>
</feature>
<proteinExistence type="predicted"/>
<dbReference type="InterPro" id="IPR007527">
    <property type="entry name" value="Znf_SWIM"/>
</dbReference>
<dbReference type="Proteomes" id="UP000515123">
    <property type="component" value="Linkage group 18"/>
</dbReference>
<feature type="compositionally biased region" description="Polar residues" evidence="8">
    <location>
        <begin position="680"/>
        <end position="715"/>
    </location>
</feature>
<feature type="compositionally biased region" description="Basic residues" evidence="8">
    <location>
        <begin position="645"/>
        <end position="654"/>
    </location>
</feature>
<evidence type="ECO:0000259" key="10">
    <source>
        <dbReference type="PROSITE" id="PS50966"/>
    </source>
</evidence>
<name>A0A6P5GRC0_ANACO</name>
<sequence>MSIFSMHSDEKQLILYVTLGEKINLLNVSTTSIGDGNETGCSSQGVNINVDPLERTQMDNRFRSSTGVESNYEKELYKEDSEAILSDGSLHTKYSSESNNDDVESHGEIYEFDKDNPIMKVGMKYPNKKTLKRSLDHFAVLNGFEFNVEKSDKRRMTVKCANERCGWRLHASVLQDKTTFEVKTLKNEHECPSVNRCGNKMASQFWVCDRVVDWLKTEGEISVPDLQKRLLRTYNVDVPYLRCFRGKELACEEIHGNWEESYERMVDFKEEIIRRNPGSIVDIKTQNCTDGRICFQRIFVAFEACLKGFLDGCRPYLALDGCHLKGKYKGVLAAATAIDGNKWLFPVAYAVIESENIDSWEWFLRNLQLGIGNPEGLVISSDRQKGLDEAVFRVYPLVEHRECVRHLYTNFKRKFPGRILKQTLYSAALAYTPSQYEANMSKLMEANPAAIEFLRQNHNMIWSRSQFGTQAKCNYITNNLSESFNSWISEARYKPVLELLDSIRQKIMTKMDSRRREARKWKLSLVPAALHHIDAKSKGLGNYTICRSSNTKAEVISPDSRCEVILDERKCTCRSWQVTGLPCIHACAFITSLRGYEWLSYVDPLFTVSKFRAAYAHEVVPLPDKNQWIKTNLDYKLLPPIMRRPAGRPRKKRIRAADEPTKKRHKCKRCNQFGHHAKSCKNSMPSTAEPSSQADGGSHATFNSTNYNSSTQSRQGVPVSNEKNSTLPAYYSYHDPRKRGRKRATYTQPLAGTSSIEGLTSPEVQMTNLASSSEAIPVEGATTTGETTTTDWDAVLFFSS</sequence>
<dbReference type="PROSITE" id="PS01007">
    <property type="entry name" value="TRANSPOSASE_MUTATOR"/>
    <property type="match status" value="1"/>
</dbReference>
<keyword evidence="3 7" id="KW-0863">Zinc-finger</keyword>
<dbReference type="Pfam" id="PF10551">
    <property type="entry name" value="MULE"/>
    <property type="match status" value="1"/>
</dbReference>
<evidence type="ECO:0000256" key="6">
    <source>
        <dbReference type="ARBA" id="ARBA00023172"/>
    </source>
</evidence>
<evidence type="ECO:0000259" key="9">
    <source>
        <dbReference type="PROSITE" id="PS50158"/>
    </source>
</evidence>
<keyword evidence="1" id="KW-0815">Transposition</keyword>
<keyword evidence="11" id="KW-1185">Reference proteome</keyword>
<dbReference type="GO" id="GO:0006313">
    <property type="term" value="P:DNA transposition"/>
    <property type="evidence" value="ECO:0007669"/>
    <property type="project" value="InterPro"/>
</dbReference>
<evidence type="ECO:0000256" key="5">
    <source>
        <dbReference type="ARBA" id="ARBA00023125"/>
    </source>
</evidence>
<evidence type="ECO:0000256" key="1">
    <source>
        <dbReference type="ARBA" id="ARBA00022578"/>
    </source>
</evidence>
<dbReference type="GO" id="GO:0008270">
    <property type="term" value="F:zinc ion binding"/>
    <property type="evidence" value="ECO:0007669"/>
    <property type="project" value="UniProtKB-KW"/>
</dbReference>
<dbReference type="PROSITE" id="PS50158">
    <property type="entry name" value="ZF_CCHC"/>
    <property type="match status" value="1"/>
</dbReference>
<dbReference type="InterPro" id="IPR006564">
    <property type="entry name" value="Znf_PMZ"/>
</dbReference>
<dbReference type="InterPro" id="IPR001878">
    <property type="entry name" value="Znf_CCHC"/>
</dbReference>
<reference evidence="11" key="1">
    <citation type="journal article" date="2015" name="Nat. Genet.">
        <title>The pineapple genome and the evolution of CAM photosynthesis.</title>
        <authorList>
            <person name="Ming R."/>
            <person name="VanBuren R."/>
            <person name="Wai C.M."/>
            <person name="Tang H."/>
            <person name="Schatz M.C."/>
            <person name="Bowers J.E."/>
            <person name="Lyons E."/>
            <person name="Wang M.L."/>
            <person name="Chen J."/>
            <person name="Biggers E."/>
            <person name="Zhang J."/>
            <person name="Huang L."/>
            <person name="Zhang L."/>
            <person name="Miao W."/>
            <person name="Zhang J."/>
            <person name="Ye Z."/>
            <person name="Miao C."/>
            <person name="Lin Z."/>
            <person name="Wang H."/>
            <person name="Zhou H."/>
            <person name="Yim W.C."/>
            <person name="Priest H.D."/>
            <person name="Zheng C."/>
            <person name="Woodhouse M."/>
            <person name="Edger P.P."/>
            <person name="Guyot R."/>
            <person name="Guo H.B."/>
            <person name="Guo H."/>
            <person name="Zheng G."/>
            <person name="Singh R."/>
            <person name="Sharma A."/>
            <person name="Min X."/>
            <person name="Zheng Y."/>
            <person name="Lee H."/>
            <person name="Gurtowski J."/>
            <person name="Sedlazeck F.J."/>
            <person name="Harkess A."/>
            <person name="McKain M.R."/>
            <person name="Liao Z."/>
            <person name="Fang J."/>
            <person name="Liu J."/>
            <person name="Zhang X."/>
            <person name="Zhang Q."/>
            <person name="Hu W."/>
            <person name="Qin Y."/>
            <person name="Wang K."/>
            <person name="Chen L.Y."/>
            <person name="Shirley N."/>
            <person name="Lin Y.R."/>
            <person name="Liu L.Y."/>
            <person name="Hernandez A.G."/>
            <person name="Wright C.L."/>
            <person name="Bulone V."/>
            <person name="Tuskan G.A."/>
            <person name="Heath K."/>
            <person name="Zee F."/>
            <person name="Moore P.H."/>
            <person name="Sunkar R."/>
            <person name="Leebens-Mack J.H."/>
            <person name="Mockler T."/>
            <person name="Bennetzen J.L."/>
            <person name="Freeling M."/>
            <person name="Sankoff D."/>
            <person name="Paterson A.H."/>
            <person name="Zhu X."/>
            <person name="Yang X."/>
            <person name="Smith J.A."/>
            <person name="Cushman J.C."/>
            <person name="Paull R.E."/>
            <person name="Yu Q."/>
        </authorList>
    </citation>
    <scope>NUCLEOTIDE SEQUENCE [LARGE SCALE GENOMIC DNA]</scope>
    <source>
        <strain evidence="11">cv. F153</strain>
    </source>
</reference>
<protein>
    <submittedName>
        <fullName evidence="12">Uncharacterized protein LOC109723913 isoform X1</fullName>
    </submittedName>
</protein>
<keyword evidence="5" id="KW-0238">DNA-binding</keyword>
<evidence type="ECO:0000256" key="7">
    <source>
        <dbReference type="PROSITE-ProRule" id="PRU00047"/>
    </source>
</evidence>
<dbReference type="InterPro" id="IPR004332">
    <property type="entry name" value="Transposase_MuDR"/>
</dbReference>
<dbReference type="AlphaFoldDB" id="A0A6P5GRC0"/>
<feature type="compositionally biased region" description="Basic residues" evidence="8">
    <location>
        <begin position="662"/>
        <end position="679"/>
    </location>
</feature>
<dbReference type="OrthoDB" id="679733at2759"/>
<dbReference type="Pfam" id="PF04434">
    <property type="entry name" value="SWIM"/>
    <property type="match status" value="1"/>
</dbReference>
<dbReference type="PANTHER" id="PTHR31973">
    <property type="entry name" value="POLYPROTEIN, PUTATIVE-RELATED"/>
    <property type="match status" value="1"/>
</dbReference>
<evidence type="ECO:0000313" key="12">
    <source>
        <dbReference type="RefSeq" id="XP_020108010.1"/>
    </source>
</evidence>
<dbReference type="GO" id="GO:0004803">
    <property type="term" value="F:transposase activity"/>
    <property type="evidence" value="ECO:0007669"/>
    <property type="project" value="InterPro"/>
</dbReference>
<keyword evidence="4" id="KW-0862">Zinc</keyword>
<keyword evidence="2" id="KW-0479">Metal-binding</keyword>
<reference evidence="12" key="2">
    <citation type="submission" date="2025-08" db="UniProtKB">
        <authorList>
            <consortium name="RefSeq"/>
        </authorList>
    </citation>
    <scope>IDENTIFICATION</scope>
    <source>
        <tissue evidence="12">Leaf</tissue>
    </source>
</reference>
<evidence type="ECO:0000313" key="11">
    <source>
        <dbReference type="Proteomes" id="UP000515123"/>
    </source>
</evidence>
<dbReference type="Pfam" id="PF03108">
    <property type="entry name" value="DBD_Tnp_Mut"/>
    <property type="match status" value="1"/>
</dbReference>
<dbReference type="GeneID" id="109723913"/>
<accession>A0A6P5GRC0</accession>
<gene>
    <name evidence="12" type="primary">LOC109723913</name>
</gene>
<organism evidence="11 12">
    <name type="scientific">Ananas comosus</name>
    <name type="common">Pineapple</name>
    <name type="synonym">Ananas ananas</name>
    <dbReference type="NCBI Taxonomy" id="4615"/>
    <lineage>
        <taxon>Eukaryota</taxon>
        <taxon>Viridiplantae</taxon>
        <taxon>Streptophyta</taxon>
        <taxon>Embryophyta</taxon>
        <taxon>Tracheophyta</taxon>
        <taxon>Spermatophyta</taxon>
        <taxon>Magnoliopsida</taxon>
        <taxon>Liliopsida</taxon>
        <taxon>Poales</taxon>
        <taxon>Bromeliaceae</taxon>
        <taxon>Bromelioideae</taxon>
        <taxon>Ananas</taxon>
    </lineage>
</organism>